<sequence>MANYDDFVSWLPPSFFAGTDAVTMNAFLVALGRQFDDLDAAIADNQNQLFIQLATWALSTYEAEFAIKLVDGGTDSERQNNIMAKNRAGQGATPAALLNILSAYGYACQINQDFANYAFTIQFTDFKGIPPNMGDLQTLLTSMTPAHLQTLYSYLYNVFSNVDGQFTYSQLAESGLTYEQLLTQLPTT</sequence>
<organism evidence="1 2">
    <name type="scientific">Alicyclobacillus fastidiosus</name>
    <dbReference type="NCBI Taxonomy" id="392011"/>
    <lineage>
        <taxon>Bacteria</taxon>
        <taxon>Bacillati</taxon>
        <taxon>Bacillota</taxon>
        <taxon>Bacilli</taxon>
        <taxon>Bacillales</taxon>
        <taxon>Alicyclobacillaceae</taxon>
        <taxon>Alicyclobacillus</taxon>
    </lineage>
</organism>
<name>A0ABY6ZKV3_9BACL</name>
<dbReference type="RefSeq" id="WP_268007444.1">
    <property type="nucleotide sequence ID" value="NZ_BSUT01000001.1"/>
</dbReference>
<dbReference type="EMBL" id="CP104067">
    <property type="protein sequence ID" value="WAH43564.1"/>
    <property type="molecule type" value="Genomic_DNA"/>
</dbReference>
<keyword evidence="2" id="KW-1185">Reference proteome</keyword>
<dbReference type="InterPro" id="IPR018755">
    <property type="entry name" value="Phage_Mu_Gp48"/>
</dbReference>
<protein>
    <submittedName>
        <fullName evidence="1">YmfQ family protein</fullName>
    </submittedName>
</protein>
<dbReference type="Proteomes" id="UP001164761">
    <property type="component" value="Chromosome"/>
</dbReference>
<evidence type="ECO:0000313" key="1">
    <source>
        <dbReference type="EMBL" id="WAH43564.1"/>
    </source>
</evidence>
<reference evidence="1" key="1">
    <citation type="submission" date="2022-08" db="EMBL/GenBank/DDBJ databases">
        <title>Alicyclobacillus fastidiosus DSM 17978, complete genome.</title>
        <authorList>
            <person name="Wang Q."/>
            <person name="Cai R."/>
            <person name="Wang Z."/>
        </authorList>
    </citation>
    <scope>NUCLEOTIDE SEQUENCE</scope>
    <source>
        <strain evidence="1">DSM 17978</strain>
    </source>
</reference>
<dbReference type="Pfam" id="PF10076">
    <property type="entry name" value="Phage_Mu_Gp48"/>
    <property type="match status" value="1"/>
</dbReference>
<evidence type="ECO:0000313" key="2">
    <source>
        <dbReference type="Proteomes" id="UP001164761"/>
    </source>
</evidence>
<gene>
    <name evidence="1" type="ORF">NZD89_09360</name>
</gene>
<proteinExistence type="predicted"/>
<accession>A0ABY6ZKV3</accession>